<feature type="compositionally biased region" description="Polar residues" evidence="1">
    <location>
        <begin position="33"/>
        <end position="42"/>
    </location>
</feature>
<accession>A0A1B5KZN8</accession>
<dbReference type="Gene3D" id="3.30.360.10">
    <property type="entry name" value="Dihydrodipicolinate Reductase, domain 2"/>
    <property type="match status" value="1"/>
</dbReference>
<dbReference type="AlphaFoldDB" id="A0A1B5KZN8"/>
<evidence type="ECO:0000256" key="1">
    <source>
        <dbReference type="SAM" id="MobiDB-lite"/>
    </source>
</evidence>
<feature type="region of interest" description="Disordered" evidence="1">
    <location>
        <begin position="33"/>
        <end position="53"/>
    </location>
</feature>
<evidence type="ECO:0000313" key="3">
    <source>
        <dbReference type="Proteomes" id="UP000054053"/>
    </source>
</evidence>
<reference evidence="3" key="1">
    <citation type="journal article" date="2016" name="Genome Announc.">
        <title>Genome sequence of Ustilaginoidea virens IPU010, a rice pathogenic fungus causing false smut.</title>
        <authorList>
            <person name="Kumagai T."/>
            <person name="Ishii T."/>
            <person name="Terai G."/>
            <person name="Umemura M."/>
            <person name="Machida M."/>
            <person name="Asai K."/>
        </authorList>
    </citation>
    <scope>NUCLEOTIDE SEQUENCE [LARGE SCALE GENOMIC DNA]</scope>
    <source>
        <strain evidence="3">IPU010</strain>
    </source>
</reference>
<comment type="caution">
    <text evidence="2">The sequence shown here is derived from an EMBL/GenBank/DDBJ whole genome shotgun (WGS) entry which is preliminary data.</text>
</comment>
<sequence length="320" mass="34886">MSRYAADGHDQPAVLSNELLTLKALYSRSPRSAQEAASQITSGPRPHLYSDDSHNKYQRVLARRDVRAVIIALPIVSQPPSPRESMCWPRKPIAKDAATAQRPVSSYNQLAAPRPIFLPSPKSFRFVPRLAYAAEQAASLGRITHLSIKAMLLPHVAGEPILQDGEARNARALTSQVQPHLPPADTSAGTLMSSFEWDIACERGTAKSCGDVVTVVRDGDGGTGGGGEDVCENDISSFLCISQTHKLSLTSQETTIFIRANVTERREREVSAWAESILAGRVSRLQSVEEALGDLEFMQRMLLSGQRGGEEQPYARELQG</sequence>
<name>A0A1B5KZN8_USTVR</name>
<proteinExistence type="predicted"/>
<dbReference type="Proteomes" id="UP000054053">
    <property type="component" value="Unassembled WGS sequence"/>
</dbReference>
<protein>
    <submittedName>
        <fullName evidence="2">Uncharacterized protein</fullName>
    </submittedName>
</protein>
<evidence type="ECO:0000313" key="2">
    <source>
        <dbReference type="EMBL" id="GAO15605.1"/>
    </source>
</evidence>
<dbReference type="Gene3D" id="3.40.50.720">
    <property type="entry name" value="NAD(P)-binding Rossmann-like Domain"/>
    <property type="match status" value="1"/>
</dbReference>
<dbReference type="EMBL" id="BBTG02000036">
    <property type="protein sequence ID" value="GAO15605.1"/>
    <property type="molecule type" value="Genomic_DNA"/>
</dbReference>
<organism evidence="2 3">
    <name type="scientific">Ustilaginoidea virens</name>
    <name type="common">Rice false smut fungus</name>
    <name type="synonym">Villosiclava virens</name>
    <dbReference type="NCBI Taxonomy" id="1159556"/>
    <lineage>
        <taxon>Eukaryota</taxon>
        <taxon>Fungi</taxon>
        <taxon>Dikarya</taxon>
        <taxon>Ascomycota</taxon>
        <taxon>Pezizomycotina</taxon>
        <taxon>Sordariomycetes</taxon>
        <taxon>Hypocreomycetidae</taxon>
        <taxon>Hypocreales</taxon>
        <taxon>Clavicipitaceae</taxon>
        <taxon>Ustilaginoidea</taxon>
    </lineage>
</organism>
<gene>
    <name evidence="2" type="ORF">UVI_02050370</name>
</gene>